<evidence type="ECO:0000256" key="7">
    <source>
        <dbReference type="ARBA" id="ARBA00023136"/>
    </source>
</evidence>
<feature type="transmembrane region" description="Helical" evidence="8">
    <location>
        <begin position="31"/>
        <end position="49"/>
    </location>
</feature>
<dbReference type="InterPro" id="IPR027417">
    <property type="entry name" value="P-loop_NTPase"/>
</dbReference>
<dbReference type="RefSeq" id="WP_112332909.1">
    <property type="nucleotide sequence ID" value="NZ_QLYR01000005.1"/>
</dbReference>
<dbReference type="PANTHER" id="PTHR43394:SF1">
    <property type="entry name" value="ATP-BINDING CASSETTE SUB-FAMILY B MEMBER 10, MITOCHONDRIAL"/>
    <property type="match status" value="1"/>
</dbReference>
<organism evidence="11 12">
    <name type="scientific">Hydrogeniiclostridium mannosilyticum</name>
    <dbReference type="NCBI Taxonomy" id="2764322"/>
    <lineage>
        <taxon>Bacteria</taxon>
        <taxon>Bacillati</taxon>
        <taxon>Bacillota</taxon>
        <taxon>Clostridia</taxon>
        <taxon>Eubacteriales</taxon>
        <taxon>Acutalibacteraceae</taxon>
        <taxon>Hydrogeniiclostridium</taxon>
    </lineage>
</organism>
<protein>
    <submittedName>
        <fullName evidence="11">ABC transporter ATP-binding protein</fullName>
    </submittedName>
</protein>
<comment type="caution">
    <text evidence="11">The sequence shown here is derived from an EMBL/GenBank/DDBJ whole genome shotgun (WGS) entry which is preliminary data.</text>
</comment>
<dbReference type="SUPFAM" id="SSF52540">
    <property type="entry name" value="P-loop containing nucleoside triphosphate hydrolases"/>
    <property type="match status" value="1"/>
</dbReference>
<evidence type="ECO:0000256" key="4">
    <source>
        <dbReference type="ARBA" id="ARBA00022741"/>
    </source>
</evidence>
<keyword evidence="6 8" id="KW-1133">Transmembrane helix</keyword>
<dbReference type="Proteomes" id="UP000249377">
    <property type="component" value="Unassembled WGS sequence"/>
</dbReference>
<dbReference type="PROSITE" id="PS50929">
    <property type="entry name" value="ABC_TM1F"/>
    <property type="match status" value="1"/>
</dbReference>
<evidence type="ECO:0000256" key="5">
    <source>
        <dbReference type="ARBA" id="ARBA00022840"/>
    </source>
</evidence>
<dbReference type="GO" id="GO:0005524">
    <property type="term" value="F:ATP binding"/>
    <property type="evidence" value="ECO:0007669"/>
    <property type="project" value="UniProtKB-KW"/>
</dbReference>
<dbReference type="Pfam" id="PF00005">
    <property type="entry name" value="ABC_tran"/>
    <property type="match status" value="1"/>
</dbReference>
<evidence type="ECO:0000259" key="9">
    <source>
        <dbReference type="PROSITE" id="PS50893"/>
    </source>
</evidence>
<keyword evidence="12" id="KW-1185">Reference proteome</keyword>
<dbReference type="FunFam" id="3.40.50.300:FF:000287">
    <property type="entry name" value="Multidrug ABC transporter ATP-binding protein"/>
    <property type="match status" value="1"/>
</dbReference>
<keyword evidence="7 8" id="KW-0472">Membrane</keyword>
<evidence type="ECO:0000256" key="3">
    <source>
        <dbReference type="ARBA" id="ARBA00022692"/>
    </source>
</evidence>
<evidence type="ECO:0000313" key="11">
    <source>
        <dbReference type="EMBL" id="RAQ28526.1"/>
    </source>
</evidence>
<dbReference type="CDD" id="cd18540">
    <property type="entry name" value="ABC_6TM_exporter_like"/>
    <property type="match status" value="1"/>
</dbReference>
<dbReference type="Pfam" id="PF00664">
    <property type="entry name" value="ABC_membrane"/>
    <property type="match status" value="1"/>
</dbReference>
<reference evidence="11 12" key="1">
    <citation type="submission" date="2018-06" db="EMBL/GenBank/DDBJ databases">
        <title>Noncontiguous genome sequence of Ruminococcaceae bacterium ASD2818.</title>
        <authorList>
            <person name="Chaplin A.V."/>
            <person name="Sokolova S.R."/>
            <person name="Kochetkova T.O."/>
            <person name="Goltsov A.Y."/>
            <person name="Trofimov D.Y."/>
            <person name="Efimov B.A."/>
        </authorList>
    </citation>
    <scope>NUCLEOTIDE SEQUENCE [LARGE SCALE GENOMIC DNA]</scope>
    <source>
        <strain evidence="11 12">ASD2818</strain>
    </source>
</reference>
<proteinExistence type="predicted"/>
<keyword evidence="5 11" id="KW-0067">ATP-binding</keyword>
<dbReference type="CDD" id="cd03254">
    <property type="entry name" value="ABCC_Glucan_exporter_like"/>
    <property type="match status" value="1"/>
</dbReference>
<accession>A0A328UHC6</accession>
<feature type="transmembrane region" description="Helical" evidence="8">
    <location>
        <begin position="252"/>
        <end position="277"/>
    </location>
</feature>
<name>A0A328UHC6_9FIRM</name>
<dbReference type="SUPFAM" id="SSF90123">
    <property type="entry name" value="ABC transporter transmembrane region"/>
    <property type="match status" value="1"/>
</dbReference>
<dbReference type="EMBL" id="QLYR01000005">
    <property type="protein sequence ID" value="RAQ28526.1"/>
    <property type="molecule type" value="Genomic_DNA"/>
</dbReference>
<keyword evidence="3 8" id="KW-0812">Transmembrane</keyword>
<dbReference type="SMART" id="SM00382">
    <property type="entry name" value="AAA"/>
    <property type="match status" value="1"/>
</dbReference>
<keyword evidence="4" id="KW-0547">Nucleotide-binding</keyword>
<evidence type="ECO:0000256" key="1">
    <source>
        <dbReference type="ARBA" id="ARBA00004651"/>
    </source>
</evidence>
<dbReference type="InterPro" id="IPR003593">
    <property type="entry name" value="AAA+_ATPase"/>
</dbReference>
<dbReference type="PANTHER" id="PTHR43394">
    <property type="entry name" value="ATP-DEPENDENT PERMEASE MDL1, MITOCHONDRIAL"/>
    <property type="match status" value="1"/>
</dbReference>
<dbReference type="PROSITE" id="PS50893">
    <property type="entry name" value="ABC_TRANSPORTER_2"/>
    <property type="match status" value="1"/>
</dbReference>
<evidence type="ECO:0000256" key="2">
    <source>
        <dbReference type="ARBA" id="ARBA00022448"/>
    </source>
</evidence>
<sequence>MPAIEEKEYTKSLDLKSWKGILPFLKPYRGLLVMIVVLNLLVAGVDISMPLFQQFAINNFIKMDTTEGIWIFGLVYGLVIILQTTFVVLFTRRSMKVEMRLGRDMKRACFVHLQQLSLSYYNVTPVGYILARVMSDTNRIASLVAWGLVDMLWSFTYVVGVFIAMFLINPGLALLVILIVPAIALLTAYFQKRILHWNRKVRRINSQITGLYNEGIMGAKTSKTLTIEDKNFEAFAEVSQNMRHSSIRVSRLSAIYIPLVMLLSSAATAIVLARGGILVMENAMLIGTLSAFTSYAVGIFEPIQQLARNIADIISVQANIERVTGLLDQKLGITDTPEVVAKYGDSFEPKKENWEPIKGDIEFCDVSFHYPDGSEEVLSHFNLKVPHGTTVAIVGETGAGKSTLVNLACRFFEPTGGKILIDGKDYRERSQLWLHSNIGYVLQNPHLFSGTVMENIRYGRLEASDEEVYAAARAVSADTVVDKLENGYESDVGEGGDRLSTGEKQLISFARAVLADPRIFVLDEATSSIDTQTEQLIQAAISHLLKDRTSFLIAHRLSTIRQADLILVVKDGKIVEQGQHMELLKKHGYYHDLYMKQFEEESAMSVLQAEEA</sequence>
<feature type="transmembrane region" description="Helical" evidence="8">
    <location>
        <begin position="69"/>
        <end position="90"/>
    </location>
</feature>
<dbReference type="AlphaFoldDB" id="A0A328UHC6"/>
<dbReference type="InterPro" id="IPR039421">
    <property type="entry name" value="Type_1_exporter"/>
</dbReference>
<feature type="transmembrane region" description="Helical" evidence="8">
    <location>
        <begin position="140"/>
        <end position="166"/>
    </location>
</feature>
<evidence type="ECO:0000259" key="10">
    <source>
        <dbReference type="PROSITE" id="PS50929"/>
    </source>
</evidence>
<evidence type="ECO:0000313" key="12">
    <source>
        <dbReference type="Proteomes" id="UP000249377"/>
    </source>
</evidence>
<evidence type="ECO:0000256" key="6">
    <source>
        <dbReference type="ARBA" id="ARBA00022989"/>
    </source>
</evidence>
<keyword evidence="2" id="KW-0813">Transport</keyword>
<dbReference type="Gene3D" id="1.20.1560.10">
    <property type="entry name" value="ABC transporter type 1, transmembrane domain"/>
    <property type="match status" value="1"/>
</dbReference>
<gene>
    <name evidence="11" type="ORF">DPQ25_09405</name>
</gene>
<dbReference type="InterPro" id="IPR036640">
    <property type="entry name" value="ABC1_TM_sf"/>
</dbReference>
<dbReference type="GO" id="GO:0015421">
    <property type="term" value="F:ABC-type oligopeptide transporter activity"/>
    <property type="evidence" value="ECO:0007669"/>
    <property type="project" value="TreeGrafter"/>
</dbReference>
<dbReference type="InterPro" id="IPR003439">
    <property type="entry name" value="ABC_transporter-like_ATP-bd"/>
</dbReference>
<comment type="subcellular location">
    <subcellularLocation>
        <location evidence="1">Cell membrane</location>
        <topology evidence="1">Multi-pass membrane protein</topology>
    </subcellularLocation>
</comment>
<evidence type="ECO:0000256" key="8">
    <source>
        <dbReference type="SAM" id="Phobius"/>
    </source>
</evidence>
<dbReference type="GO" id="GO:0016887">
    <property type="term" value="F:ATP hydrolysis activity"/>
    <property type="evidence" value="ECO:0007669"/>
    <property type="project" value="InterPro"/>
</dbReference>
<dbReference type="GO" id="GO:0005886">
    <property type="term" value="C:plasma membrane"/>
    <property type="evidence" value="ECO:0007669"/>
    <property type="project" value="UniProtKB-SubCell"/>
</dbReference>
<feature type="domain" description="ABC transporter" evidence="9">
    <location>
        <begin position="361"/>
        <end position="596"/>
    </location>
</feature>
<dbReference type="InterPro" id="IPR011527">
    <property type="entry name" value="ABC1_TM_dom"/>
</dbReference>
<dbReference type="Gene3D" id="3.40.50.300">
    <property type="entry name" value="P-loop containing nucleotide triphosphate hydrolases"/>
    <property type="match status" value="1"/>
</dbReference>
<feature type="domain" description="ABC transmembrane type-1" evidence="10">
    <location>
        <begin position="33"/>
        <end position="315"/>
    </location>
</feature>
<feature type="transmembrane region" description="Helical" evidence="8">
    <location>
        <begin position="172"/>
        <end position="190"/>
    </location>
</feature>